<feature type="transmembrane region" description="Helical" evidence="6">
    <location>
        <begin position="6"/>
        <end position="25"/>
    </location>
</feature>
<protein>
    <recommendedName>
        <fullName evidence="7">Sodium/calcium exchanger membrane region domain-containing protein</fullName>
    </recommendedName>
</protein>
<evidence type="ECO:0000256" key="3">
    <source>
        <dbReference type="ARBA" id="ARBA00022989"/>
    </source>
</evidence>
<dbReference type="GO" id="GO:0016020">
    <property type="term" value="C:membrane"/>
    <property type="evidence" value="ECO:0007669"/>
    <property type="project" value="UniProtKB-SubCell"/>
</dbReference>
<evidence type="ECO:0000256" key="4">
    <source>
        <dbReference type="ARBA" id="ARBA00023136"/>
    </source>
</evidence>
<feature type="transmembrane region" description="Helical" evidence="6">
    <location>
        <begin position="269"/>
        <end position="288"/>
    </location>
</feature>
<dbReference type="OrthoDB" id="153124at2"/>
<evidence type="ECO:0000256" key="5">
    <source>
        <dbReference type="SAM" id="MobiDB-lite"/>
    </source>
</evidence>
<dbReference type="RefSeq" id="WP_146939215.1">
    <property type="nucleotide sequence ID" value="NZ_BJYJ01000001.1"/>
</dbReference>
<keyword evidence="4 6" id="KW-0472">Membrane</keyword>
<keyword evidence="9" id="KW-1185">Reference proteome</keyword>
<evidence type="ECO:0000256" key="6">
    <source>
        <dbReference type="SAM" id="Phobius"/>
    </source>
</evidence>
<proteinExistence type="predicted"/>
<keyword evidence="3 6" id="KW-1133">Transmembrane helix</keyword>
<feature type="domain" description="Sodium/calcium exchanger membrane region" evidence="7">
    <location>
        <begin position="11"/>
        <end position="141"/>
    </location>
</feature>
<feature type="transmembrane region" description="Helical" evidence="6">
    <location>
        <begin position="46"/>
        <end position="69"/>
    </location>
</feature>
<dbReference type="EMBL" id="BJYJ01000001">
    <property type="protein sequence ID" value="GEN74309.1"/>
    <property type="molecule type" value="Genomic_DNA"/>
</dbReference>
<feature type="transmembrane region" description="Helical" evidence="6">
    <location>
        <begin position="140"/>
        <end position="161"/>
    </location>
</feature>
<gene>
    <name evidence="8" type="ORF">CHA01nite_00490</name>
</gene>
<comment type="caution">
    <text evidence="8">The sequence shown here is derived from an EMBL/GenBank/DDBJ whole genome shotgun (WGS) entry which is preliminary data.</text>
</comment>
<dbReference type="AlphaFoldDB" id="A0A511YGK0"/>
<dbReference type="GO" id="GO:0055085">
    <property type="term" value="P:transmembrane transport"/>
    <property type="evidence" value="ECO:0007669"/>
    <property type="project" value="InterPro"/>
</dbReference>
<organism evidence="8 9">
    <name type="scientific">Chryseobacterium hagamense</name>
    <dbReference type="NCBI Taxonomy" id="395935"/>
    <lineage>
        <taxon>Bacteria</taxon>
        <taxon>Pseudomonadati</taxon>
        <taxon>Bacteroidota</taxon>
        <taxon>Flavobacteriia</taxon>
        <taxon>Flavobacteriales</taxon>
        <taxon>Weeksellaceae</taxon>
        <taxon>Chryseobacterium group</taxon>
        <taxon>Chryseobacterium</taxon>
    </lineage>
</organism>
<feature type="transmembrane region" description="Helical" evidence="6">
    <location>
        <begin position="75"/>
        <end position="100"/>
    </location>
</feature>
<keyword evidence="2 6" id="KW-0812">Transmembrane</keyword>
<feature type="region of interest" description="Disordered" evidence="5">
    <location>
        <begin position="172"/>
        <end position="194"/>
    </location>
</feature>
<reference evidence="8 9" key="1">
    <citation type="submission" date="2019-07" db="EMBL/GenBank/DDBJ databases">
        <title>Whole genome shotgun sequence of Chryseobacterium hagamense NBRC 105253.</title>
        <authorList>
            <person name="Hosoyama A."/>
            <person name="Uohara A."/>
            <person name="Ohji S."/>
            <person name="Ichikawa N."/>
        </authorList>
    </citation>
    <scope>NUCLEOTIDE SEQUENCE [LARGE SCALE GENOMIC DNA]</scope>
    <source>
        <strain evidence="8 9">NBRC 105253</strain>
    </source>
</reference>
<sequence length="351" mass="36816">MELTTLSLPLLFLIFTAAAAVIWVAGIHLSKSVDTLSGRFHLGQALGGAILLAIVTNLPEIAITVSAALKGSLDLAIGNILGGIALQTVVLVLLDALVLGKKGALTYMASSMSLLLESLVLVMVLILVVIGHQLPASLSVFHISPASFAIVGVWVFSLILINKAGKGLPWKKTDEQQAPADDKKASSRDQKKNSGSTGKIIFVFLLCALFTLIAGVLLEASGDAIAQHFHLDGLIFGATVLALATSLPEISTGMAAIRLGDYQLAMSDILGGNAFLPVLFLLASAIAGKPALPQAHPSDLYLTGVAILLTLVYSIGLIFRSKKQYFRMGMDSLAVLLIYILSIAGLFFISG</sequence>
<feature type="transmembrane region" description="Helical" evidence="6">
    <location>
        <begin position="300"/>
        <end position="319"/>
    </location>
</feature>
<dbReference type="Pfam" id="PF01699">
    <property type="entry name" value="Na_Ca_ex"/>
    <property type="match status" value="2"/>
</dbReference>
<feature type="transmembrane region" description="Helical" evidence="6">
    <location>
        <begin position="234"/>
        <end position="257"/>
    </location>
</feature>
<accession>A0A511YGK0</accession>
<feature type="transmembrane region" description="Helical" evidence="6">
    <location>
        <begin position="112"/>
        <end position="134"/>
    </location>
</feature>
<name>A0A511YGK0_9FLAO</name>
<feature type="transmembrane region" description="Helical" evidence="6">
    <location>
        <begin position="200"/>
        <end position="222"/>
    </location>
</feature>
<feature type="transmembrane region" description="Helical" evidence="6">
    <location>
        <begin position="331"/>
        <end position="349"/>
    </location>
</feature>
<feature type="compositionally biased region" description="Basic and acidic residues" evidence="5">
    <location>
        <begin position="172"/>
        <end position="192"/>
    </location>
</feature>
<evidence type="ECO:0000313" key="8">
    <source>
        <dbReference type="EMBL" id="GEN74309.1"/>
    </source>
</evidence>
<dbReference type="Gene3D" id="1.20.1420.30">
    <property type="entry name" value="NCX, central ion-binding region"/>
    <property type="match status" value="1"/>
</dbReference>
<evidence type="ECO:0000313" key="9">
    <source>
        <dbReference type="Proteomes" id="UP000321863"/>
    </source>
</evidence>
<dbReference type="InterPro" id="IPR044880">
    <property type="entry name" value="NCX_ion-bd_dom_sf"/>
</dbReference>
<feature type="domain" description="Sodium/calcium exchanger membrane region" evidence="7">
    <location>
        <begin position="201"/>
        <end position="346"/>
    </location>
</feature>
<dbReference type="Proteomes" id="UP000321863">
    <property type="component" value="Unassembled WGS sequence"/>
</dbReference>
<evidence type="ECO:0000259" key="7">
    <source>
        <dbReference type="Pfam" id="PF01699"/>
    </source>
</evidence>
<evidence type="ECO:0000256" key="2">
    <source>
        <dbReference type="ARBA" id="ARBA00022692"/>
    </source>
</evidence>
<dbReference type="InterPro" id="IPR004837">
    <property type="entry name" value="NaCa_Exmemb"/>
</dbReference>
<comment type="subcellular location">
    <subcellularLocation>
        <location evidence="1">Membrane</location>
        <topology evidence="1">Multi-pass membrane protein</topology>
    </subcellularLocation>
</comment>
<evidence type="ECO:0000256" key="1">
    <source>
        <dbReference type="ARBA" id="ARBA00004141"/>
    </source>
</evidence>